<dbReference type="PANTHER" id="PTHR46383">
    <property type="entry name" value="ASPARTATE AMINOTRANSFERASE"/>
    <property type="match status" value="1"/>
</dbReference>
<evidence type="ECO:0000256" key="5">
    <source>
        <dbReference type="ARBA" id="ARBA00022898"/>
    </source>
</evidence>
<keyword evidence="5" id="KW-0663">Pyridoxal phosphate</keyword>
<comment type="cofactor">
    <cofactor evidence="1">
        <name>pyridoxal 5'-phosphate</name>
        <dbReference type="ChEBI" id="CHEBI:597326"/>
    </cofactor>
</comment>
<dbReference type="STRING" id="619805.SAMN05660477_01509"/>
<dbReference type="Pfam" id="PF00155">
    <property type="entry name" value="Aminotran_1_2"/>
    <property type="match status" value="1"/>
</dbReference>
<evidence type="ECO:0000256" key="3">
    <source>
        <dbReference type="ARBA" id="ARBA00022576"/>
    </source>
</evidence>
<dbReference type="InterPro" id="IPR015422">
    <property type="entry name" value="PyrdxlP-dep_Trfase_small"/>
</dbReference>
<dbReference type="InterPro" id="IPR015424">
    <property type="entry name" value="PyrdxlP-dep_Trfase"/>
</dbReference>
<dbReference type="InterPro" id="IPR015421">
    <property type="entry name" value="PyrdxlP-dep_Trfase_major"/>
</dbReference>
<dbReference type="EMBL" id="FUYZ01000004">
    <property type="protein sequence ID" value="SKB86601.1"/>
    <property type="molecule type" value="Genomic_DNA"/>
</dbReference>
<feature type="domain" description="Aminotransferase class I/classII large" evidence="6">
    <location>
        <begin position="51"/>
        <end position="405"/>
    </location>
</feature>
<evidence type="ECO:0000256" key="2">
    <source>
        <dbReference type="ARBA" id="ARBA00007441"/>
    </source>
</evidence>
<evidence type="ECO:0000259" key="6">
    <source>
        <dbReference type="Pfam" id="PF00155"/>
    </source>
</evidence>
<dbReference type="CDD" id="cd00609">
    <property type="entry name" value="AAT_like"/>
    <property type="match status" value="1"/>
</dbReference>
<dbReference type="InterPro" id="IPR050596">
    <property type="entry name" value="AspAT/PAT-like"/>
</dbReference>
<accession>A0A1T5ERN5</accession>
<proteinExistence type="inferred from homology"/>
<dbReference type="Gene3D" id="3.40.640.10">
    <property type="entry name" value="Type I PLP-dependent aspartate aminotransferase-like (Major domain)"/>
    <property type="match status" value="1"/>
</dbReference>
<sequence>MKFKFRKLNLIFAIQIFEIMPKISQRAKHMPASPVRKLVPFALQAKQKGTKVYHLNIGQPDIETPQTALDAIKNIDLKVLEYALSEGNLDYRKALTTYYNTLGFEDITPDNFIVTNGGSEALNFAISTLCDDGDEVIIPEPYYANYNGFTSTFNVNVVAIPSSIDSGFALPPMEEFEKKITDKTKAIIICNPGNPTGYLYTKEELQQLADIALKHDIVVISDEVYREYVYDGKQQISMLSFPELSENCIIIDSESKRYSMCGVRIGCMITRSKKIHDAAMLFAQARLSPVLLGQIAAAAAHVNDEAYIRGVREEYTKRRNLLVDLLNEIPGVICPKPKGAFYCVAELPVDDTEEFAQWLLESYSNNGETIMVAPAGGFYSDPELGKKQVRIAYVLKSEDLKRSAEILRDALKVYNDR</sequence>
<reference evidence="7 8" key="1">
    <citation type="submission" date="2017-02" db="EMBL/GenBank/DDBJ databases">
        <authorList>
            <person name="Peterson S.W."/>
        </authorList>
    </citation>
    <scope>NUCLEOTIDE SEQUENCE [LARGE SCALE GENOMIC DNA]</scope>
    <source>
        <strain evidence="7 8">DSM 22323</strain>
    </source>
</reference>
<keyword evidence="3 7" id="KW-0032">Aminotransferase</keyword>
<dbReference type="Proteomes" id="UP000191112">
    <property type="component" value="Unassembled WGS sequence"/>
</dbReference>
<protein>
    <submittedName>
        <fullName evidence="7">Aspartate aminotransferase</fullName>
    </submittedName>
</protein>
<comment type="similarity">
    <text evidence="2">Belongs to the class-I pyridoxal-phosphate-dependent aminotransferase family.</text>
</comment>
<evidence type="ECO:0000256" key="1">
    <source>
        <dbReference type="ARBA" id="ARBA00001933"/>
    </source>
</evidence>
<evidence type="ECO:0000313" key="7">
    <source>
        <dbReference type="EMBL" id="SKB86601.1"/>
    </source>
</evidence>
<keyword evidence="8" id="KW-1185">Reference proteome</keyword>
<evidence type="ECO:0000313" key="8">
    <source>
        <dbReference type="Proteomes" id="UP000191112"/>
    </source>
</evidence>
<gene>
    <name evidence="7" type="ORF">SAMN05660477_01509</name>
</gene>
<dbReference type="NCBIfam" id="NF005744">
    <property type="entry name" value="PRK07568.1"/>
    <property type="match status" value="1"/>
</dbReference>
<dbReference type="InterPro" id="IPR004839">
    <property type="entry name" value="Aminotransferase_I/II_large"/>
</dbReference>
<dbReference type="AlphaFoldDB" id="A0A1T5ERN5"/>
<keyword evidence="4 7" id="KW-0808">Transferase</keyword>
<organism evidence="7 8">
    <name type="scientific">Soonwooa buanensis</name>
    <dbReference type="NCBI Taxonomy" id="619805"/>
    <lineage>
        <taxon>Bacteria</taxon>
        <taxon>Pseudomonadati</taxon>
        <taxon>Bacteroidota</taxon>
        <taxon>Flavobacteriia</taxon>
        <taxon>Flavobacteriales</taxon>
        <taxon>Weeksellaceae</taxon>
        <taxon>Chryseobacterium group</taxon>
        <taxon>Soonwooa</taxon>
    </lineage>
</organism>
<dbReference type="SUPFAM" id="SSF53383">
    <property type="entry name" value="PLP-dependent transferases"/>
    <property type="match status" value="1"/>
</dbReference>
<dbReference type="GO" id="GO:0008483">
    <property type="term" value="F:transaminase activity"/>
    <property type="evidence" value="ECO:0007669"/>
    <property type="project" value="UniProtKB-KW"/>
</dbReference>
<name>A0A1T5ERN5_9FLAO</name>
<dbReference type="GO" id="GO:0030170">
    <property type="term" value="F:pyridoxal phosphate binding"/>
    <property type="evidence" value="ECO:0007669"/>
    <property type="project" value="InterPro"/>
</dbReference>
<dbReference type="Gene3D" id="3.90.1150.10">
    <property type="entry name" value="Aspartate Aminotransferase, domain 1"/>
    <property type="match status" value="1"/>
</dbReference>
<dbReference type="GO" id="GO:0006520">
    <property type="term" value="P:amino acid metabolic process"/>
    <property type="evidence" value="ECO:0007669"/>
    <property type="project" value="InterPro"/>
</dbReference>
<evidence type="ECO:0000256" key="4">
    <source>
        <dbReference type="ARBA" id="ARBA00022679"/>
    </source>
</evidence>